<keyword evidence="7" id="KW-0238">DNA-binding</keyword>
<gene>
    <name evidence="7" type="ORF">Lalb_Chr17g0343451</name>
</gene>
<keyword evidence="4 6" id="KW-0804">Transcription</keyword>
<dbReference type="PIRSF" id="PIRSF028763">
    <property type="entry name" value="RNA_pol_Rpc34"/>
    <property type="match status" value="1"/>
</dbReference>
<dbReference type="InterPro" id="IPR007832">
    <property type="entry name" value="RNA_pol_Rpc34"/>
</dbReference>
<evidence type="ECO:0000256" key="5">
    <source>
        <dbReference type="ARBA" id="ARBA00023242"/>
    </source>
</evidence>
<evidence type="ECO:0000313" key="8">
    <source>
        <dbReference type="Proteomes" id="UP000447434"/>
    </source>
</evidence>
<dbReference type="GO" id="GO:0005654">
    <property type="term" value="C:nucleoplasm"/>
    <property type="evidence" value="ECO:0007669"/>
    <property type="project" value="UniProtKB-ARBA"/>
</dbReference>
<comment type="function">
    <text evidence="6">DNA-dependent RNA polymerase catalyzes the transcription of DNA into RNA using the four ribonucleoside triphosphates as substrates. Specific peripheric component of RNA polymerase III which synthesizes small RNAs, such as 5S rRNA and tRNAs.</text>
</comment>
<dbReference type="GO" id="GO:0005737">
    <property type="term" value="C:cytoplasm"/>
    <property type="evidence" value="ECO:0007669"/>
    <property type="project" value="UniProtKB-ARBA"/>
</dbReference>
<organism evidence="7 8">
    <name type="scientific">Lupinus albus</name>
    <name type="common">White lupine</name>
    <name type="synonym">Lupinus termis</name>
    <dbReference type="NCBI Taxonomy" id="3870"/>
    <lineage>
        <taxon>Eukaryota</taxon>
        <taxon>Viridiplantae</taxon>
        <taxon>Streptophyta</taxon>
        <taxon>Embryophyta</taxon>
        <taxon>Tracheophyta</taxon>
        <taxon>Spermatophyta</taxon>
        <taxon>Magnoliopsida</taxon>
        <taxon>eudicotyledons</taxon>
        <taxon>Gunneridae</taxon>
        <taxon>Pentapetalae</taxon>
        <taxon>rosids</taxon>
        <taxon>fabids</taxon>
        <taxon>Fabales</taxon>
        <taxon>Fabaceae</taxon>
        <taxon>Papilionoideae</taxon>
        <taxon>50 kb inversion clade</taxon>
        <taxon>genistoids sensu lato</taxon>
        <taxon>core genistoids</taxon>
        <taxon>Genisteae</taxon>
        <taxon>Lupinus</taxon>
    </lineage>
</organism>
<reference evidence="8" key="1">
    <citation type="journal article" date="2020" name="Nat. Commun.">
        <title>Genome sequence of the cluster root forming white lupin.</title>
        <authorList>
            <person name="Hufnagel B."/>
            <person name="Marques A."/>
            <person name="Soriano A."/>
            <person name="Marques L."/>
            <person name="Divol F."/>
            <person name="Doumas P."/>
            <person name="Sallet E."/>
            <person name="Mancinotti D."/>
            <person name="Carrere S."/>
            <person name="Marande W."/>
            <person name="Arribat S."/>
            <person name="Keller J."/>
            <person name="Huneau C."/>
            <person name="Blein T."/>
            <person name="Aime D."/>
            <person name="Laguerre M."/>
            <person name="Taylor J."/>
            <person name="Schubert V."/>
            <person name="Nelson M."/>
            <person name="Geu-Flores F."/>
            <person name="Crespi M."/>
            <person name="Gallardo-Guerrero K."/>
            <person name="Delaux P.-M."/>
            <person name="Salse J."/>
            <person name="Berges H."/>
            <person name="Guyot R."/>
            <person name="Gouzy J."/>
            <person name="Peret B."/>
        </authorList>
    </citation>
    <scope>NUCLEOTIDE SEQUENCE [LARGE SCALE GENOMIC DNA]</scope>
    <source>
        <strain evidence="8">cv. Amiga</strain>
    </source>
</reference>
<protein>
    <recommendedName>
        <fullName evidence="6">DNA-directed RNA polymerase III subunit RPC6</fullName>
        <shortName evidence="6">RNA polymerase III subunit C6</shortName>
    </recommendedName>
</protein>
<dbReference type="InterPro" id="IPR036390">
    <property type="entry name" value="WH_DNA-bd_sf"/>
</dbReference>
<dbReference type="OrthoDB" id="613763at2759"/>
<dbReference type="GO" id="GO:0005666">
    <property type="term" value="C:RNA polymerase III complex"/>
    <property type="evidence" value="ECO:0007669"/>
    <property type="project" value="UniProtKB-UniRule"/>
</dbReference>
<sequence length="235" mass="26416">MNGGNKRKRQDMALAVSDSLSNEERIVYNIIRSKENMGIWSGDIKRETTIPENIFKKALKSLEAKQFIKQVVNIQNKARKLFMATEFQPSKEITGGDWYSDGKLDIEFIDTLKQLSLGYLSRQKVATVDMVLKFFKESGAFTVDVSNQNLEEILKTLVLDDKVSEVKSTGFDDFAGVAPGRVCYRIKSKVGGVREEKVGAMASIPCGVCPRINFCTPDGVVSPKNCVYYDKWLDF</sequence>
<keyword evidence="5 6" id="KW-0539">Nucleus</keyword>
<keyword evidence="8" id="KW-1185">Reference proteome</keyword>
<dbReference type="Proteomes" id="UP000447434">
    <property type="component" value="Chromosome 17"/>
</dbReference>
<dbReference type="InterPro" id="IPR036388">
    <property type="entry name" value="WH-like_DNA-bd_sf"/>
</dbReference>
<evidence type="ECO:0000256" key="4">
    <source>
        <dbReference type="ARBA" id="ARBA00023163"/>
    </source>
</evidence>
<evidence type="ECO:0000256" key="1">
    <source>
        <dbReference type="ARBA" id="ARBA00004123"/>
    </source>
</evidence>
<dbReference type="InterPro" id="IPR016049">
    <property type="entry name" value="RNA_pol_Rpc34-like"/>
</dbReference>
<dbReference type="Gene3D" id="1.10.10.10">
    <property type="entry name" value="Winged helix-like DNA-binding domain superfamily/Winged helix DNA-binding domain"/>
    <property type="match status" value="1"/>
</dbReference>
<evidence type="ECO:0000256" key="6">
    <source>
        <dbReference type="PIRNR" id="PIRNR028763"/>
    </source>
</evidence>
<keyword evidence="3 6" id="KW-0240">DNA-directed RNA polymerase</keyword>
<dbReference type="PANTHER" id="PTHR12780">
    <property type="entry name" value="RNA POLYMERASE III DNA DIRECTED , 39KD SUBUNIT-RELATED"/>
    <property type="match status" value="1"/>
</dbReference>
<dbReference type="EMBL" id="WOCE01000017">
    <property type="protein sequence ID" value="KAE9595881.1"/>
    <property type="molecule type" value="Genomic_DNA"/>
</dbReference>
<dbReference type="AlphaFoldDB" id="A0A6A4P369"/>
<dbReference type="GO" id="GO:0003677">
    <property type="term" value="F:DNA binding"/>
    <property type="evidence" value="ECO:0007669"/>
    <property type="project" value="UniProtKB-KW"/>
</dbReference>
<evidence type="ECO:0000313" key="7">
    <source>
        <dbReference type="EMBL" id="KAE9595881.1"/>
    </source>
</evidence>
<dbReference type="GO" id="GO:0006383">
    <property type="term" value="P:transcription by RNA polymerase III"/>
    <property type="evidence" value="ECO:0007669"/>
    <property type="project" value="UniProtKB-UniRule"/>
</dbReference>
<comment type="similarity">
    <text evidence="2 6">Belongs to the eukaryotic RPC34/RPC39 RNA polymerase subunit family.</text>
</comment>
<comment type="caution">
    <text evidence="7">The sequence shown here is derived from an EMBL/GenBank/DDBJ whole genome shotgun (WGS) entry which is preliminary data.</text>
</comment>
<evidence type="ECO:0000256" key="3">
    <source>
        <dbReference type="ARBA" id="ARBA00022478"/>
    </source>
</evidence>
<accession>A0A6A4P369</accession>
<dbReference type="SUPFAM" id="SSF46785">
    <property type="entry name" value="Winged helix' DNA-binding domain"/>
    <property type="match status" value="1"/>
</dbReference>
<name>A0A6A4P369_LUPAL</name>
<dbReference type="Pfam" id="PF05158">
    <property type="entry name" value="RNA_pol_Rpc34"/>
    <property type="match status" value="1"/>
</dbReference>
<dbReference type="FunFam" id="1.10.10.10:FF:000116">
    <property type="entry name" value="DNA-directed RNA polymerase III subunit RPC6"/>
    <property type="match status" value="1"/>
</dbReference>
<evidence type="ECO:0000256" key="2">
    <source>
        <dbReference type="ARBA" id="ARBA00011038"/>
    </source>
</evidence>
<proteinExistence type="inferred from homology"/>
<comment type="subcellular location">
    <subcellularLocation>
        <location evidence="1 6">Nucleus</location>
    </subcellularLocation>
</comment>